<evidence type="ECO:0008006" key="3">
    <source>
        <dbReference type="Google" id="ProtNLM"/>
    </source>
</evidence>
<dbReference type="EMBL" id="CZBX01000005">
    <property type="protein sequence ID" value="CUQ85764.1"/>
    <property type="molecule type" value="Genomic_DNA"/>
</dbReference>
<dbReference type="GeneID" id="303257086"/>
<reference evidence="1 2" key="1">
    <citation type="submission" date="2015-09" db="EMBL/GenBank/DDBJ databases">
        <authorList>
            <consortium name="Pathogen Informatics"/>
        </authorList>
    </citation>
    <scope>NUCLEOTIDE SEQUENCE [LARGE SCALE GENOMIC DNA]</scope>
    <source>
        <strain evidence="1 2">2789STDY5834889</strain>
    </source>
</reference>
<sequence length="56" mass="6591">MAKMGRPKSDVIKDKIVTIRMSAEEHQKLRDYSEKHQQTITETLKEGVDLLYKTRD</sequence>
<evidence type="ECO:0000313" key="2">
    <source>
        <dbReference type="Proteomes" id="UP000078383"/>
    </source>
</evidence>
<dbReference type="Proteomes" id="UP000078383">
    <property type="component" value="Unassembled WGS sequence"/>
</dbReference>
<proteinExistence type="predicted"/>
<evidence type="ECO:0000313" key="1">
    <source>
        <dbReference type="EMBL" id="CUQ85764.1"/>
    </source>
</evidence>
<accession>A0A174YFI5</accession>
<dbReference type="AlphaFoldDB" id="A0A174YFI5"/>
<dbReference type="OrthoDB" id="1914755at2"/>
<name>A0A174YFI5_9FIRM</name>
<organism evidence="1 2">
    <name type="scientific">[Ruminococcus] torques</name>
    <dbReference type="NCBI Taxonomy" id="33039"/>
    <lineage>
        <taxon>Bacteria</taxon>
        <taxon>Bacillati</taxon>
        <taxon>Bacillota</taxon>
        <taxon>Clostridia</taxon>
        <taxon>Lachnospirales</taxon>
        <taxon>Lachnospiraceae</taxon>
        <taxon>Mediterraneibacter</taxon>
    </lineage>
</organism>
<gene>
    <name evidence="1" type="ORF">ERS852502_01189</name>
</gene>
<protein>
    <recommendedName>
        <fullName evidence="3">CopG family transcriptional regulator</fullName>
    </recommendedName>
</protein>
<dbReference type="RefSeq" id="WP_020436816.1">
    <property type="nucleotide sequence ID" value="NZ_CABJEY010000003.1"/>
</dbReference>